<evidence type="ECO:0000256" key="3">
    <source>
        <dbReference type="ARBA" id="ARBA00022777"/>
    </source>
</evidence>
<dbReference type="InterPro" id="IPR051681">
    <property type="entry name" value="Ser/Thr_Kinases-Pseudokinases"/>
</dbReference>
<sequence>MNNVVDTTVHCPVLTFGNVTKGNWEVKDSEYQLGPKIGEGANAIIHKCQLSGMTCVAKQLKNGVDAGSQAYKDLVMELEILTSVQPHPNVVRFWGACIVNPNSPIIFEEYVDGPTLETYISSRNGSKLPKPTIFGWSIDLLRALDFLHNRDPIIIHRDLKPANLMLTKDLQTLKLADFGMSKKVERSQRDTKHHKGYTGTVRYMAPEVLSQKQGNYNEKADIFSASLIIWYIATAQRPPGKDLNEIRVSLQNGTLPKCLHDRPALSAVGWKGLEDIIARMWEHDPGSRPSAMECIDKLNGLPDKPDISLGVAPKQQCCCVQ</sequence>
<evidence type="ECO:0000256" key="1">
    <source>
        <dbReference type="ARBA" id="ARBA00022679"/>
    </source>
</evidence>
<dbReference type="PANTHER" id="PTHR44329:SF288">
    <property type="entry name" value="MITOGEN-ACTIVATED PROTEIN KINASE KINASE KINASE 20"/>
    <property type="match status" value="1"/>
</dbReference>
<dbReference type="SUPFAM" id="SSF56112">
    <property type="entry name" value="Protein kinase-like (PK-like)"/>
    <property type="match status" value="1"/>
</dbReference>
<dbReference type="InterPro" id="IPR017441">
    <property type="entry name" value="Protein_kinase_ATP_BS"/>
</dbReference>
<dbReference type="Gene3D" id="3.30.200.20">
    <property type="entry name" value="Phosphorylase Kinase, domain 1"/>
    <property type="match status" value="1"/>
</dbReference>
<feature type="domain" description="Protein kinase" evidence="7">
    <location>
        <begin position="31"/>
        <end position="307"/>
    </location>
</feature>
<dbReference type="PROSITE" id="PS00107">
    <property type="entry name" value="PROTEIN_KINASE_ATP"/>
    <property type="match status" value="1"/>
</dbReference>
<evidence type="ECO:0000256" key="2">
    <source>
        <dbReference type="ARBA" id="ARBA00022741"/>
    </source>
</evidence>
<name>A0A7S0HNQ8_9CRYP</name>
<dbReference type="Pfam" id="PF00069">
    <property type="entry name" value="Pkinase"/>
    <property type="match status" value="1"/>
</dbReference>
<organism evidence="8">
    <name type="scientific">Hanusia phi</name>
    <dbReference type="NCBI Taxonomy" id="3032"/>
    <lineage>
        <taxon>Eukaryota</taxon>
        <taxon>Cryptophyceae</taxon>
        <taxon>Pyrenomonadales</taxon>
        <taxon>Geminigeraceae</taxon>
        <taxon>Hanusia</taxon>
    </lineage>
</organism>
<dbReference type="GO" id="GO:0004674">
    <property type="term" value="F:protein serine/threonine kinase activity"/>
    <property type="evidence" value="ECO:0007669"/>
    <property type="project" value="UniProtKB-KW"/>
</dbReference>
<keyword evidence="1" id="KW-0808">Transferase</keyword>
<dbReference type="InterPro" id="IPR000719">
    <property type="entry name" value="Prot_kinase_dom"/>
</dbReference>
<dbReference type="PIRSF" id="PIRSF000654">
    <property type="entry name" value="Integrin-linked_kinase"/>
    <property type="match status" value="1"/>
</dbReference>
<keyword evidence="3" id="KW-0418">Kinase</keyword>
<keyword evidence="2 5" id="KW-0547">Nucleotide-binding</keyword>
<feature type="binding site" evidence="5">
    <location>
        <position position="58"/>
    </location>
    <ligand>
        <name>ATP</name>
        <dbReference type="ChEBI" id="CHEBI:30616"/>
    </ligand>
</feature>
<keyword evidence="6" id="KW-0723">Serine/threonine-protein kinase</keyword>
<evidence type="ECO:0000313" key="8">
    <source>
        <dbReference type="EMBL" id="CAD8487551.1"/>
    </source>
</evidence>
<dbReference type="EMBL" id="HBEO01018110">
    <property type="protein sequence ID" value="CAD8487551.1"/>
    <property type="molecule type" value="Transcribed_RNA"/>
</dbReference>
<dbReference type="Gene3D" id="1.10.510.10">
    <property type="entry name" value="Transferase(Phosphotransferase) domain 1"/>
    <property type="match status" value="1"/>
</dbReference>
<dbReference type="GO" id="GO:0005524">
    <property type="term" value="F:ATP binding"/>
    <property type="evidence" value="ECO:0007669"/>
    <property type="project" value="UniProtKB-UniRule"/>
</dbReference>
<dbReference type="InterPro" id="IPR008271">
    <property type="entry name" value="Ser/Thr_kinase_AS"/>
</dbReference>
<comment type="similarity">
    <text evidence="6">Belongs to the protein kinase superfamily.</text>
</comment>
<evidence type="ECO:0000256" key="4">
    <source>
        <dbReference type="ARBA" id="ARBA00022840"/>
    </source>
</evidence>
<accession>A0A7S0HNQ8</accession>
<dbReference type="SMART" id="SM00220">
    <property type="entry name" value="S_TKc"/>
    <property type="match status" value="1"/>
</dbReference>
<dbReference type="InterPro" id="IPR011009">
    <property type="entry name" value="Kinase-like_dom_sf"/>
</dbReference>
<evidence type="ECO:0000259" key="7">
    <source>
        <dbReference type="PROSITE" id="PS50011"/>
    </source>
</evidence>
<dbReference type="PROSITE" id="PS50011">
    <property type="entry name" value="PROTEIN_KINASE_DOM"/>
    <property type="match status" value="1"/>
</dbReference>
<dbReference type="AlphaFoldDB" id="A0A7S0HNQ8"/>
<proteinExistence type="inferred from homology"/>
<evidence type="ECO:0000256" key="5">
    <source>
        <dbReference type="PROSITE-ProRule" id="PRU10141"/>
    </source>
</evidence>
<protein>
    <recommendedName>
        <fullName evidence="7">Protein kinase domain-containing protein</fullName>
    </recommendedName>
</protein>
<evidence type="ECO:0000256" key="6">
    <source>
        <dbReference type="RuleBase" id="RU000304"/>
    </source>
</evidence>
<reference evidence="8" key="1">
    <citation type="submission" date="2021-01" db="EMBL/GenBank/DDBJ databases">
        <authorList>
            <person name="Corre E."/>
            <person name="Pelletier E."/>
            <person name="Niang G."/>
            <person name="Scheremetjew M."/>
            <person name="Finn R."/>
            <person name="Kale V."/>
            <person name="Holt S."/>
            <person name="Cochrane G."/>
            <person name="Meng A."/>
            <person name="Brown T."/>
            <person name="Cohen L."/>
        </authorList>
    </citation>
    <scope>NUCLEOTIDE SEQUENCE</scope>
    <source>
        <strain evidence="8">CCMP325</strain>
    </source>
</reference>
<gene>
    <name evidence="8" type="ORF">HPHI1048_LOCUS12347</name>
</gene>
<keyword evidence="4 5" id="KW-0067">ATP-binding</keyword>
<dbReference type="PANTHER" id="PTHR44329">
    <property type="entry name" value="SERINE/THREONINE-PROTEIN KINASE TNNI3K-RELATED"/>
    <property type="match status" value="1"/>
</dbReference>
<dbReference type="PROSITE" id="PS00108">
    <property type="entry name" value="PROTEIN_KINASE_ST"/>
    <property type="match status" value="1"/>
</dbReference>